<dbReference type="Gene3D" id="3.10.580.10">
    <property type="entry name" value="CBS-domain"/>
    <property type="match status" value="1"/>
</dbReference>
<keyword evidence="13" id="KW-1185">Reference proteome</keyword>
<dbReference type="Proteomes" id="UP000198372">
    <property type="component" value="Unassembled WGS sequence"/>
</dbReference>
<dbReference type="InterPro" id="IPR000644">
    <property type="entry name" value="CBS_dom"/>
</dbReference>
<evidence type="ECO:0000256" key="8">
    <source>
        <dbReference type="SAM" id="MobiDB-lite"/>
    </source>
</evidence>
<feature type="compositionally biased region" description="Polar residues" evidence="8">
    <location>
        <begin position="440"/>
        <end position="467"/>
    </location>
</feature>
<feature type="transmembrane region" description="Helical" evidence="9">
    <location>
        <begin position="154"/>
        <end position="173"/>
    </location>
</feature>
<name>A0A238F9G1_9BASI</name>
<evidence type="ECO:0000256" key="4">
    <source>
        <dbReference type="ARBA" id="ARBA00022989"/>
    </source>
</evidence>
<evidence type="ECO:0000313" key="12">
    <source>
        <dbReference type="EMBL" id="SCV69845.1"/>
    </source>
</evidence>
<evidence type="ECO:0000256" key="6">
    <source>
        <dbReference type="PROSITE-ProRule" id="PRU00703"/>
    </source>
</evidence>
<sequence>MTTLRLARSQAAAGRAPFGLTRMALVGASALTRFTRAYAAPVLSAAASAAANDYDTFTTKGHERVEAGSTAFYYKLVIAFVLVGLGACFAGLTLGLLSQDSVNLQVLSTAGEEQERKDAAKVLKLLEKGKHWVLVVLLLSNVIVNESLPIFLDSVIGGGVGAVVISTGLIVIFGEIIPQAVCARYGLRIGAIAAPAVLALMYLEYPIAYPIAKLLDYLLGESHGTLYKKAELKTFVALHRRIGGESLNEDEVTIISSVLELSAKPVSQIMTNLEDTYSLPSNAILDQEIVDEILALGHSRIPVHTPEDPTDFIGMIIVKKLISYDPSQALPVSTFPLSVLPETSPESTCLDALNYFQQGRSHILLVSSTPGTPGGAQGVVTLEDVIEEMIGEEIVDETDLYVDLNNKIKVVRGPAKRVATGKALAPLIAGVIERRDARRQNTSTNLDYGTSESTPNGASPKPNTAQTAFDKVKLRNGKLPDRRQRILDGASPNLHADGSASPSSMSGLDDETSTFGERKPLLARNQTTKN</sequence>
<evidence type="ECO:0000256" key="5">
    <source>
        <dbReference type="ARBA" id="ARBA00023136"/>
    </source>
</evidence>
<evidence type="ECO:0000256" key="7">
    <source>
        <dbReference type="PROSITE-ProRule" id="PRU01193"/>
    </source>
</evidence>
<evidence type="ECO:0000256" key="1">
    <source>
        <dbReference type="ARBA" id="ARBA00004141"/>
    </source>
</evidence>
<dbReference type="PROSITE" id="PS51846">
    <property type="entry name" value="CNNM"/>
    <property type="match status" value="1"/>
</dbReference>
<keyword evidence="6" id="KW-0129">CBS domain</keyword>
<dbReference type="PROSITE" id="PS51371">
    <property type="entry name" value="CBS"/>
    <property type="match status" value="1"/>
</dbReference>
<dbReference type="PANTHER" id="PTHR12064:SF97">
    <property type="entry name" value="METAL TRANSPORTER CNNM-5"/>
    <property type="match status" value="1"/>
</dbReference>
<evidence type="ECO:0000256" key="3">
    <source>
        <dbReference type="ARBA" id="ARBA00022737"/>
    </source>
</evidence>
<dbReference type="InterPro" id="IPR002550">
    <property type="entry name" value="CNNM"/>
</dbReference>
<dbReference type="PANTHER" id="PTHR12064">
    <property type="entry name" value="METAL TRANSPORTER CNNM"/>
    <property type="match status" value="1"/>
</dbReference>
<dbReference type="STRING" id="269621.A0A238F9G1"/>
<dbReference type="InterPro" id="IPR045095">
    <property type="entry name" value="ACDP"/>
</dbReference>
<keyword evidence="4 7" id="KW-1133">Transmembrane helix</keyword>
<feature type="domain" description="CNNM transmembrane" evidence="11">
    <location>
        <begin position="68"/>
        <end position="252"/>
    </location>
</feature>
<dbReference type="InterPro" id="IPR046342">
    <property type="entry name" value="CBS_dom_sf"/>
</dbReference>
<evidence type="ECO:0000313" key="13">
    <source>
        <dbReference type="Proteomes" id="UP000198372"/>
    </source>
</evidence>
<dbReference type="FunFam" id="3.10.580.10:FF:000006">
    <property type="entry name" value="DUF21 and CBS domain protein"/>
    <property type="match status" value="1"/>
</dbReference>
<feature type="domain" description="CBS" evidence="10">
    <location>
        <begin position="332"/>
        <end position="397"/>
    </location>
</feature>
<protein>
    <submittedName>
        <fullName evidence="12">BQ2448_1239 protein</fullName>
    </submittedName>
</protein>
<dbReference type="SUPFAM" id="SSF54631">
    <property type="entry name" value="CBS-domain pair"/>
    <property type="match status" value="1"/>
</dbReference>
<evidence type="ECO:0000259" key="11">
    <source>
        <dbReference type="PROSITE" id="PS51846"/>
    </source>
</evidence>
<dbReference type="GO" id="GO:0005737">
    <property type="term" value="C:cytoplasm"/>
    <property type="evidence" value="ECO:0007669"/>
    <property type="project" value="TreeGrafter"/>
</dbReference>
<evidence type="ECO:0000256" key="2">
    <source>
        <dbReference type="ARBA" id="ARBA00022692"/>
    </source>
</evidence>
<comment type="subcellular location">
    <subcellularLocation>
        <location evidence="1">Membrane</location>
        <topology evidence="1">Multi-pass membrane protein</topology>
    </subcellularLocation>
</comment>
<dbReference type="CDD" id="cd04590">
    <property type="entry name" value="CBS_pair_CorC_HlyC_assoc"/>
    <property type="match status" value="1"/>
</dbReference>
<keyword evidence="2 7" id="KW-0812">Transmembrane</keyword>
<dbReference type="EMBL" id="FMSP01000005">
    <property type="protein sequence ID" value="SCV69845.1"/>
    <property type="molecule type" value="Genomic_DNA"/>
</dbReference>
<keyword evidence="3" id="KW-0677">Repeat</keyword>
<dbReference type="OrthoDB" id="5353557at2759"/>
<dbReference type="GO" id="GO:0030026">
    <property type="term" value="P:intracellular manganese ion homeostasis"/>
    <property type="evidence" value="ECO:0007669"/>
    <property type="project" value="TreeGrafter"/>
</dbReference>
<organism evidence="12 13">
    <name type="scientific">Microbotryum intermedium</name>
    <dbReference type="NCBI Taxonomy" id="269621"/>
    <lineage>
        <taxon>Eukaryota</taxon>
        <taxon>Fungi</taxon>
        <taxon>Dikarya</taxon>
        <taxon>Basidiomycota</taxon>
        <taxon>Pucciniomycotina</taxon>
        <taxon>Microbotryomycetes</taxon>
        <taxon>Microbotryales</taxon>
        <taxon>Microbotryaceae</taxon>
        <taxon>Microbotryum</taxon>
    </lineage>
</organism>
<reference evidence="13" key="1">
    <citation type="submission" date="2016-09" db="EMBL/GenBank/DDBJ databases">
        <authorList>
            <person name="Jeantristanb JTB J.-T."/>
            <person name="Ricardo R."/>
        </authorList>
    </citation>
    <scope>NUCLEOTIDE SEQUENCE [LARGE SCALE GENOMIC DNA]</scope>
</reference>
<proteinExistence type="predicted"/>
<feature type="transmembrane region" description="Helical" evidence="9">
    <location>
        <begin position="73"/>
        <end position="97"/>
    </location>
</feature>
<dbReference type="Pfam" id="PF01595">
    <property type="entry name" value="CNNM"/>
    <property type="match status" value="1"/>
</dbReference>
<dbReference type="GO" id="GO:0016020">
    <property type="term" value="C:membrane"/>
    <property type="evidence" value="ECO:0007669"/>
    <property type="project" value="UniProtKB-SubCell"/>
</dbReference>
<dbReference type="GO" id="GO:0010960">
    <property type="term" value="P:magnesium ion homeostasis"/>
    <property type="evidence" value="ECO:0007669"/>
    <property type="project" value="InterPro"/>
</dbReference>
<accession>A0A238F9G1</accession>
<evidence type="ECO:0000256" key="9">
    <source>
        <dbReference type="SAM" id="Phobius"/>
    </source>
</evidence>
<feature type="region of interest" description="Disordered" evidence="8">
    <location>
        <begin position="436"/>
        <end position="530"/>
    </location>
</feature>
<keyword evidence="5 7" id="KW-0472">Membrane</keyword>
<evidence type="ECO:0000259" key="10">
    <source>
        <dbReference type="PROSITE" id="PS51371"/>
    </source>
</evidence>
<gene>
    <name evidence="12" type="ORF">BQ2448_1239</name>
</gene>
<dbReference type="InterPro" id="IPR044751">
    <property type="entry name" value="Ion_transp-like_CBS"/>
</dbReference>
<feature type="compositionally biased region" description="Basic and acidic residues" evidence="8">
    <location>
        <begin position="470"/>
        <end position="486"/>
    </location>
</feature>
<dbReference type="AlphaFoldDB" id="A0A238F9G1"/>
<feature type="transmembrane region" description="Helical" evidence="9">
    <location>
        <begin position="185"/>
        <end position="203"/>
    </location>
</feature>